<feature type="region of interest" description="Disordered" evidence="7">
    <location>
        <begin position="1"/>
        <end position="46"/>
    </location>
</feature>
<evidence type="ECO:0000313" key="10">
    <source>
        <dbReference type="EMBL" id="MED6171216.1"/>
    </source>
</evidence>
<feature type="transmembrane region" description="Helical" evidence="8">
    <location>
        <begin position="438"/>
        <end position="459"/>
    </location>
</feature>
<comment type="caution">
    <text evidence="10">The sequence shown here is derived from an EMBL/GenBank/DDBJ whole genome shotgun (WGS) entry which is preliminary data.</text>
</comment>
<keyword evidence="11" id="KW-1185">Reference proteome</keyword>
<feature type="transmembrane region" description="Helical" evidence="8">
    <location>
        <begin position="465"/>
        <end position="487"/>
    </location>
</feature>
<evidence type="ECO:0000256" key="5">
    <source>
        <dbReference type="ARBA" id="ARBA00022989"/>
    </source>
</evidence>
<feature type="transmembrane region" description="Helical" evidence="8">
    <location>
        <begin position="216"/>
        <end position="236"/>
    </location>
</feature>
<evidence type="ECO:0000313" key="11">
    <source>
        <dbReference type="Proteomes" id="UP001341840"/>
    </source>
</evidence>
<dbReference type="PANTHER" id="PTHR22950">
    <property type="entry name" value="AMINO ACID TRANSPORTER"/>
    <property type="match status" value="1"/>
</dbReference>
<feature type="compositionally biased region" description="Polar residues" evidence="7">
    <location>
        <begin position="1"/>
        <end position="15"/>
    </location>
</feature>
<evidence type="ECO:0000256" key="6">
    <source>
        <dbReference type="ARBA" id="ARBA00023136"/>
    </source>
</evidence>
<dbReference type="Proteomes" id="UP001341840">
    <property type="component" value="Unassembled WGS sequence"/>
</dbReference>
<organism evidence="10 11">
    <name type="scientific">Stylosanthes scabra</name>
    <dbReference type="NCBI Taxonomy" id="79078"/>
    <lineage>
        <taxon>Eukaryota</taxon>
        <taxon>Viridiplantae</taxon>
        <taxon>Streptophyta</taxon>
        <taxon>Embryophyta</taxon>
        <taxon>Tracheophyta</taxon>
        <taxon>Spermatophyta</taxon>
        <taxon>Magnoliopsida</taxon>
        <taxon>eudicotyledons</taxon>
        <taxon>Gunneridae</taxon>
        <taxon>Pentapetalae</taxon>
        <taxon>rosids</taxon>
        <taxon>fabids</taxon>
        <taxon>Fabales</taxon>
        <taxon>Fabaceae</taxon>
        <taxon>Papilionoideae</taxon>
        <taxon>50 kb inversion clade</taxon>
        <taxon>dalbergioids sensu lato</taxon>
        <taxon>Dalbergieae</taxon>
        <taxon>Pterocarpus clade</taxon>
        <taxon>Stylosanthes</taxon>
    </lineage>
</organism>
<keyword evidence="5 8" id="KW-1133">Transmembrane helix</keyword>
<feature type="transmembrane region" description="Helical" evidence="8">
    <location>
        <begin position="317"/>
        <end position="335"/>
    </location>
</feature>
<keyword evidence="4" id="KW-0029">Amino-acid transport</keyword>
<protein>
    <submittedName>
        <fullName evidence="10">Amino acid transporter avt1a</fullName>
    </submittedName>
</protein>
<dbReference type="PANTHER" id="PTHR22950:SF701">
    <property type="entry name" value="AMINO ACID TRANSPORTER AVT1A-LIKE"/>
    <property type="match status" value="1"/>
</dbReference>
<dbReference type="EMBL" id="JASCZI010151236">
    <property type="protein sequence ID" value="MED6171216.1"/>
    <property type="molecule type" value="Genomic_DNA"/>
</dbReference>
<dbReference type="Pfam" id="PF01490">
    <property type="entry name" value="Aa_trans"/>
    <property type="match status" value="1"/>
</dbReference>
<reference evidence="10 11" key="1">
    <citation type="journal article" date="2023" name="Plants (Basel)">
        <title>Bridging the Gap: Combining Genomics and Transcriptomics Approaches to Understand Stylosanthes scabra, an Orphan Legume from the Brazilian Caatinga.</title>
        <authorList>
            <person name="Ferreira-Neto J.R.C."/>
            <person name="da Silva M.D."/>
            <person name="Binneck E."/>
            <person name="de Melo N.F."/>
            <person name="da Silva R.H."/>
            <person name="de Melo A.L.T.M."/>
            <person name="Pandolfi V."/>
            <person name="Bustamante F.O."/>
            <person name="Brasileiro-Vidal A.C."/>
            <person name="Benko-Iseppon A.M."/>
        </authorList>
    </citation>
    <scope>NUCLEOTIDE SEQUENCE [LARGE SCALE GENOMIC DNA]</scope>
    <source>
        <tissue evidence="10">Leaves</tissue>
    </source>
</reference>
<feature type="transmembrane region" description="Helical" evidence="8">
    <location>
        <begin position="356"/>
        <end position="380"/>
    </location>
</feature>
<feature type="transmembrane region" description="Helical" evidence="8">
    <location>
        <begin position="400"/>
        <end position="417"/>
    </location>
</feature>
<feature type="transmembrane region" description="Helical" evidence="8">
    <location>
        <begin position="499"/>
        <end position="521"/>
    </location>
</feature>
<evidence type="ECO:0000256" key="7">
    <source>
        <dbReference type="SAM" id="MobiDB-lite"/>
    </source>
</evidence>
<evidence type="ECO:0000256" key="3">
    <source>
        <dbReference type="ARBA" id="ARBA00022692"/>
    </source>
</evidence>
<gene>
    <name evidence="10" type="primary">AVT1A_3</name>
    <name evidence="10" type="ORF">PIB30_038751</name>
</gene>
<sequence>MVKGSRSQLSLNNYDGNEDEDIETVNYESGSDNEDNPDQPESFTSRQWPQTFREATDSYSIAAAPNLGSFLRGPSVIYASFVNKSKSYLELDGKASFLSGIGHGGSVLQDGVTRQQSTWWEKASVQMQIPEEIPLGYGCNLTQTIFNGINVMAGVSLLSSPLTVKQAGWASLLVMLFFAVMCFYTADLMRHCFESREGIVSYPDIGEAAFGRYGRLVVSIILYIELFSYCVEFIIMEGDNLTGLFPGTSLDMGSLHLDSKHLFGILTALIILPTVWLKDLRIISYLSAGGVITTIVIIICVLTVGATEVGFHPGGSFLHWGGIPFAFGIYGFGFAGHSVFPNIYQSMANKREFNKAILIVFILCVFLYGLVAIPGYLMFGDEVLSQITLNLPPNAFASKIALWIISNFSLIINKYALTMNPLARSLEELLPHRISSTTWCFMLLRTVLVMATLLAAFLIPFFGLVMALIGSLLSVLVALILPALCFLRIVGKKATSTQVTLSIIIAAVGIASAFLGTYSALLKIIESY</sequence>
<keyword evidence="6 8" id="KW-0472">Membrane</keyword>
<evidence type="ECO:0000259" key="9">
    <source>
        <dbReference type="Pfam" id="PF01490"/>
    </source>
</evidence>
<keyword evidence="3 8" id="KW-0812">Transmembrane</keyword>
<feature type="transmembrane region" description="Helical" evidence="8">
    <location>
        <begin position="261"/>
        <end position="277"/>
    </location>
</feature>
<comment type="subcellular location">
    <subcellularLocation>
        <location evidence="1">Membrane</location>
        <topology evidence="1">Multi-pass membrane protein</topology>
    </subcellularLocation>
</comment>
<evidence type="ECO:0000256" key="4">
    <source>
        <dbReference type="ARBA" id="ARBA00022970"/>
    </source>
</evidence>
<evidence type="ECO:0000256" key="8">
    <source>
        <dbReference type="SAM" id="Phobius"/>
    </source>
</evidence>
<proteinExistence type="predicted"/>
<name>A0ABU6VD32_9FABA</name>
<accession>A0ABU6VD32</accession>
<dbReference type="Gene3D" id="1.20.1740.10">
    <property type="entry name" value="Amino acid/polyamine transporter I"/>
    <property type="match status" value="1"/>
</dbReference>
<keyword evidence="2" id="KW-0813">Transport</keyword>
<evidence type="ECO:0000256" key="1">
    <source>
        <dbReference type="ARBA" id="ARBA00004141"/>
    </source>
</evidence>
<feature type="transmembrane region" description="Helical" evidence="8">
    <location>
        <begin position="167"/>
        <end position="186"/>
    </location>
</feature>
<feature type="transmembrane region" description="Helical" evidence="8">
    <location>
        <begin position="284"/>
        <end position="305"/>
    </location>
</feature>
<evidence type="ECO:0000256" key="2">
    <source>
        <dbReference type="ARBA" id="ARBA00022448"/>
    </source>
</evidence>
<feature type="domain" description="Amino acid transporter transmembrane" evidence="9">
    <location>
        <begin position="141"/>
        <end position="520"/>
    </location>
</feature>
<dbReference type="InterPro" id="IPR013057">
    <property type="entry name" value="AA_transpt_TM"/>
</dbReference>